<feature type="compositionally biased region" description="Basic and acidic residues" evidence="7">
    <location>
        <begin position="2092"/>
        <end position="2101"/>
    </location>
</feature>
<dbReference type="InterPro" id="IPR000569">
    <property type="entry name" value="HECT_dom"/>
</dbReference>
<feature type="domain" description="PABC" evidence="10">
    <location>
        <begin position="3510"/>
        <end position="3589"/>
    </location>
</feature>
<feature type="compositionally biased region" description="Low complexity" evidence="7">
    <location>
        <begin position="2431"/>
        <end position="2459"/>
    </location>
</feature>
<evidence type="ECO:0000259" key="8">
    <source>
        <dbReference type="PROSITE" id="PS50237"/>
    </source>
</evidence>
<keyword evidence="4" id="KW-0862">Zinc</keyword>
<evidence type="ECO:0000259" key="9">
    <source>
        <dbReference type="PROSITE" id="PS51157"/>
    </source>
</evidence>
<dbReference type="GO" id="GO:0034450">
    <property type="term" value="F:ubiquitin-ubiquitin ligase activity"/>
    <property type="evidence" value="ECO:0007669"/>
    <property type="project" value="TreeGrafter"/>
</dbReference>
<name>A0A8T0DQ84_9TREM</name>
<keyword evidence="3 5" id="KW-0833">Ubl conjugation pathway</keyword>
<feature type="compositionally biased region" description="Polar residues" evidence="7">
    <location>
        <begin position="3185"/>
        <end position="3195"/>
    </location>
</feature>
<feature type="compositionally biased region" description="Polar residues" evidence="7">
    <location>
        <begin position="729"/>
        <end position="758"/>
    </location>
</feature>
<feature type="region of interest" description="Disordered" evidence="7">
    <location>
        <begin position="2726"/>
        <end position="2800"/>
    </location>
</feature>
<dbReference type="Gene3D" id="3.30.2410.10">
    <property type="entry name" value="Hect, E3 ligase catalytic domain"/>
    <property type="match status" value="1"/>
</dbReference>
<feature type="region of interest" description="Disordered" evidence="7">
    <location>
        <begin position="3587"/>
        <end position="3611"/>
    </location>
</feature>
<dbReference type="PROSITE" id="PS51157">
    <property type="entry name" value="ZF_UBR"/>
    <property type="match status" value="1"/>
</dbReference>
<sequence length="4005" mass="432888">MSSIFLFAQDYPKHDIPTSEIQRSLHERLKEISEQIKKDGVSMPDVLRPLTQHSILQTVIGPSHLAFRLEDGRVCRVSYSVRSDRAPQKQDVNSQIDTSASLRDGSARTGSGQYGVRSYRSPLSVLSRTSRGISFLREMQRQGIYLTRPVTSQIHANEVPENLIEECQTVLEGKSRQVIIRELQHTNLDVNMAVNNLLSRDDEAEQSNNASGDGGPGGLGSVGAEDWDDESVDLLSFFEYPDNHILFESDGIISDERIEPPTSPRNRAELSSEYDCGYLSDRRKRRRMDAQLPTRNNEVYHSLSLNGSNDTVTGRSAVSDSLQSVNNDTSGSETTKQPAAPNSTRHAVQLGDVLEFWPSPDNREFDLRFSDIAALHSELVGLSTHGELHQWRWSNSRPFSPTVGLSSHIDSKGIKKHVDNHTAGDNWTSTIHSEIQSPKPDQVYYHPRTISLGLLDERIVQLSGCATRATVMTASGKFATWIDESLARSLSTCSTQTCLPPKLLSFEHRATTLYELRDETVVEIQTAPLITVVRCQSGAVYWWGIYPPYMRQRLIEKSRQHRSASSFRANHDKGKTDLSNGRPSIGSHRPSANASSDNVEHSSQNSARTSSVLSLSVAPGSFVRMKSAPIFHAGAVGFTVAGGVPKVGTLLEDAWRITDVCRFRVSVTSSTGHHVEGLPGHSSSVAQDDPAQHVLTCPHALSAAAAAAAAAAVAAAAVSSSAAGSSALPNQSTAPLTTVASPNPSVMEQSNVTGNLTFQEMPPPPSPASSTCSDQSGPVRVSPGTFKRKKVSSTSSDRGDRAVSDSETGTRAARGKSVDRDSQGTAHTNVLGLISSTARRLTTLGDTSSITSDSLPKSTSSTEEDWCLSDVIFLEDGRTQPVGIVLKVDGNIAAVKFLKDQERACLASNCPYSPVCSLVSSITSPGSATQSTSMNLTSLSIPQTVSTNALATTAFPDPMAWVNDCRLLRKDDLTIVRYADCARVPEFIQRTPRRIFAYPHQSRVTALEAKSSGKSSSNATPTAFRPKLLAVAPENNRVHVIVDQSSSSSRQQLAYQVYNLSGKMLVHHKLPPAGGAVQNASEAASALSISLVCPAEHPLLLRDAAGLVYPFIPTSRSSGSHEALPNFSLLDLPPVQCASFFWLRSGRTGTTGTATSTTTAQSLTTGRQGLKYYSEQPSSTNCLLGLVIVQDLTLMQHVLRANYSQLERVLSPDCETSSELSQRLASEMVDGRRNLLHVAVTMCAPQSNKETSPEWTSKLDRILADPLNFTATVLTQPELNDEKNGSLEKRSSNSSGSGSISGRPSSTFWSSIARSTAKPGCLSMHELFIRSSIEAAAVAAAASASSTGNGPRSDDREPVRAVANGTNFWHWPPVRKDELTRRVASYRIVRLLIESHQLRAHLPHLMAARTTDNLTPFMLAVKCRAYNVARFLYQAIQYFIANPVFTHASTPISPTSFYRDYVFPVDSRPDDSPLFLLCFNDTCSFTWTGPDHIRQDIFECRTCGLMDSLCCCTECARVCHRGHDCRLKRTSPTAYCDCWEKCRCQSLIAGAQAPRQELFYRLLQDTDLIRLISSKNEHLMLFLVKCVERQLREQKQHRPSRRRLGSLTARPSATNAPTHPASSASGTQPSNWDVTGSSSSTLTPEEPDHDLDPPRFARDALELALDCPHAVESILNLDQKPFCGRPHSSNLTSAALDEEKLLFTQGGTTQLDDFVFTLVCKCPSELVDILITTLNRNLLPEMSAYNQVIRDGNASTQPDTLEKPADEGQRPVQPPNALAMRQAAGRFVRSVARVFTSLSMELTADHKKKKGRLLLNQPAPLDICRHIFSRLAPVALVELPVLAIGLLTPLRTSTLLPSLPFSLVTQSTDAIQGLEQLFVTERNTFTRQQLLNSFDPTRVADINSAATNTTEWHNLLMRTGDERRASHTSVATRPTPVNVRNCPSASIDRAPVRPMFVSALNVDLTVPLNRDDTSTADVTVPHRSSTYVVDASITYPGDREDDSASQVSASPHQAMASFVPSNDVPQSDTIPERMEVSGATGNSFVNDDASVVESFHGWRPPQDTSEMEVTDPSSDHQCPTNPSEAAVGFQLQHREETESLPKRRRTLNETSPVTTTDAEERSQSVVLNDDDAVNLIDDEDRVRASFSLIDGENSVSQASSTGATIATIAGSTLDTLDAASDVTSVSVDTVCNMGADCSAIFVAVSQSENGVNSSTPSSSTAMALNQPTDLNEFSYTGLLNSDEIYHPSDSATTIVPHARAEDDEDDEPENRHIIDEEDGDNGLASRPQVTVQFPADDNSDGQVSDYDDDDDEDDDEDVDPDEDDGEENEDEEDDDNETDDDDADEDGYGDDAEELIEAEDDDDDDNDDESSHHSDASSVDAGSRSASPTWVPWSQNSVFSRLSSRSAVPPAAADDGSVSLTSTDNRRAADSSGPTSVAVTSSTAGGTATPAVSLRSNSNSSRRIVQPVISLLSTTAPSTTTPTLVVSGTGVASSTFGGDATAITTSTGATDGGCIINTQVYLSRAFGCLMRVMADLIAELRENTGSSVSMLRRCASAPTALLPLLSVYEQQRQLSVYNPNITSSSCTTSVPVSSTGSHPHTLLLSSPMSTNNLNSVAFSSRSFGPTITDFRSSIFQPSYSVQNSLPYLGSSTGSSVLSSSAALCRLSSVARPDSHFHATISENELVELVAAMGVAMSPIWQWLSDALDNLEAQLRFSSAWSGRFRRGTADPHSWPVSSSDGSVAGRQENNASVSANNRHSSSFNQPSGRGISHRLSGNLSSGSTNNSRPDQSAIADSASTDSNVLTQRTDFLSYLFSLMRASGGDHGDSVPFVSPTVHKHLAYVLDALLYFFKVFETAWPSGLSHYLWMALDRPNWLSKPGGFPALNFHSPNNGPAAQPLRENTVEKDVPTASVLGGHVAQREDSFFRRSESILSLSGFGLDLIDTPLSEALPLALQPQRLHSTSSRTELFGSARYFTGNPADLSTAPLGTVSSSEAFPVCLNAARSAWGSAIAEGGRRARPYLDKILQCADGPDDIPEASLTQLTRRELCIGSGFLDSIGHPATLLSRWCMSLEFFGRHFASDVGAEHRSYILDLGGFTVKEARFRKQMDRLRTVSRRDVVLEVERERSSLIFSTVRQLNAEYAKRQSQNTPSSSSAGGTGLSTLTPPPSTGLGRYSVGHCPVGQSSSGASNNLRLTGSDPSPIAVALLLGTTTDSPLLGTLFGASPAPVTSVTSGSTSLGQGSPALLSCQRVKVAFRDEPGEGSGVARSFFTAFSEAVLSPEPLPPFTTLLQPTASSNNTSTNSTSQSYAPILFHHRHYTTLSRAPSVSRSPSTSGYTFSNTITIGGSGAGGGTNRSGLAPGSGVNVTGASRCAESAGTGSGVSISFYPYQSQSRLTSRRARTSAWRRAGGLSAGATPFYPTSNSEIVVTDPTSVMHSPPHSDLPVQTVASMPSSPTRDGTMTSSNDTTLIPGLSPGASPSSQHGVQETGRRTLLLRSSLLSVPHTDAAGSVPSVELTAAQQTSDTSVGNRLFARVQSLTGYEELSARITGMLLELPATEHIILLNNEDALRNRVEEARAVLTMSDSGEREHPNLHRIRSPPPSSAQSHQPILERLVNRREVTQSTESLHATAPVARDAHMPVTSTTMTTVQPCADAVIEPERVPLFWQPGLQGYYFPRAVPGANLTTSNAIDPVNLAARYSIYRGVGRVIGFCLLTNETCPIQFNRPVLNYLLGRVLHWHDFAFHDPTTYEGLRHLLRSASPETEESVVDYNLTFSIIPALEEGGLNPGSVVNQQSSTLSHNLAPNGDEIDVTDANVYEFVKRYAEFKMLDAVREPLEQLRLGVFDVLPRNALDGLTAEDLRLLLNGAGDIDTEVLVSYTTFHDETRSGSAAAVGKAFESGGSSNHLEKVSRLKRWFWNTVRAMDTKQRQNLLYFWTSSPTLPASAQGFQPMPSINIRPADDHHLPTANTCISRLYLPLYSSKHILREKLLQAIETKSFGFV</sequence>
<evidence type="ECO:0000256" key="2">
    <source>
        <dbReference type="ARBA" id="ARBA00022771"/>
    </source>
</evidence>
<organism evidence="11 12">
    <name type="scientific">Paragonimus westermani</name>
    <dbReference type="NCBI Taxonomy" id="34504"/>
    <lineage>
        <taxon>Eukaryota</taxon>
        <taxon>Metazoa</taxon>
        <taxon>Spiralia</taxon>
        <taxon>Lophotrochozoa</taxon>
        <taxon>Platyhelminthes</taxon>
        <taxon>Trematoda</taxon>
        <taxon>Digenea</taxon>
        <taxon>Plagiorchiida</taxon>
        <taxon>Troglotremata</taxon>
        <taxon>Troglotrematidae</taxon>
        <taxon>Paragonimus</taxon>
    </lineage>
</organism>
<protein>
    <recommendedName>
        <fullName evidence="13">E3 ubiquitin-protein ligase UBR5</fullName>
    </recommendedName>
</protein>
<dbReference type="GO" id="GO:0003723">
    <property type="term" value="F:RNA binding"/>
    <property type="evidence" value="ECO:0007669"/>
    <property type="project" value="InterPro"/>
</dbReference>
<dbReference type="Gene3D" id="1.10.8.10">
    <property type="entry name" value="DNA helicase RuvA subunit, C-terminal domain"/>
    <property type="match status" value="1"/>
</dbReference>
<dbReference type="Pfam" id="PF00632">
    <property type="entry name" value="HECT"/>
    <property type="match status" value="1"/>
</dbReference>
<keyword evidence="1" id="KW-0479">Metal-binding</keyword>
<dbReference type="SMART" id="SM00517">
    <property type="entry name" value="PolyA"/>
    <property type="match status" value="1"/>
</dbReference>
<feature type="region of interest" description="Disordered" evidence="7">
    <location>
        <begin position="86"/>
        <end position="114"/>
    </location>
</feature>
<dbReference type="OrthoDB" id="298098at2759"/>
<dbReference type="InterPro" id="IPR024725">
    <property type="entry name" value="UBR5_UBA"/>
</dbReference>
<feature type="compositionally biased region" description="Gly residues" evidence="7">
    <location>
        <begin position="212"/>
        <end position="221"/>
    </location>
</feature>
<dbReference type="GO" id="GO:0005737">
    <property type="term" value="C:cytoplasm"/>
    <property type="evidence" value="ECO:0007669"/>
    <property type="project" value="TreeGrafter"/>
</dbReference>
<feature type="compositionally biased region" description="Polar residues" evidence="7">
    <location>
        <begin position="2735"/>
        <end position="2767"/>
    </location>
</feature>
<feature type="compositionally biased region" description="Polar residues" evidence="7">
    <location>
        <begin position="1609"/>
        <end position="1643"/>
    </location>
</feature>
<feature type="region of interest" description="Disordered" evidence="7">
    <location>
        <begin position="561"/>
        <end position="607"/>
    </location>
</feature>
<dbReference type="GO" id="GO:0008270">
    <property type="term" value="F:zinc ion binding"/>
    <property type="evidence" value="ECO:0007669"/>
    <property type="project" value="UniProtKB-KW"/>
</dbReference>
<dbReference type="InterPro" id="IPR036053">
    <property type="entry name" value="PABP-dom"/>
</dbReference>
<keyword evidence="2" id="KW-0863">Zinc-finger</keyword>
<dbReference type="SMART" id="SM00119">
    <property type="entry name" value="HECTc"/>
    <property type="match status" value="1"/>
</dbReference>
<feature type="compositionally biased region" description="Polar residues" evidence="7">
    <location>
        <begin position="90"/>
        <end position="101"/>
    </location>
</feature>
<feature type="compositionally biased region" description="Low complexity" evidence="7">
    <location>
        <begin position="1292"/>
        <end position="1306"/>
    </location>
</feature>
<dbReference type="GO" id="GO:0005634">
    <property type="term" value="C:nucleus"/>
    <property type="evidence" value="ECO:0007669"/>
    <property type="project" value="TreeGrafter"/>
</dbReference>
<feature type="compositionally biased region" description="Basic and acidic residues" evidence="7">
    <location>
        <begin position="1280"/>
        <end position="1291"/>
    </location>
</feature>
<dbReference type="PROSITE" id="PS50237">
    <property type="entry name" value="HECT"/>
    <property type="match status" value="1"/>
</dbReference>
<dbReference type="InterPro" id="IPR047503">
    <property type="entry name" value="UBR-box_UBR5"/>
</dbReference>
<feature type="compositionally biased region" description="Low complexity" evidence="7">
    <location>
        <begin position="2775"/>
        <end position="2787"/>
    </location>
</feature>
<dbReference type="Gene3D" id="3.30.2160.10">
    <property type="entry name" value="Hect, E3 ligase catalytic domain"/>
    <property type="match status" value="1"/>
</dbReference>
<reference evidence="11 12" key="1">
    <citation type="submission" date="2019-07" db="EMBL/GenBank/DDBJ databases">
        <title>Annotation for the trematode Paragonimus westermani.</title>
        <authorList>
            <person name="Choi Y.-J."/>
        </authorList>
    </citation>
    <scope>NUCLEOTIDE SEQUENCE [LARGE SCALE GENOMIC DNA]</scope>
    <source>
        <strain evidence="11">180907_Pwestermani</strain>
    </source>
</reference>
<feature type="region of interest" description="Disordered" evidence="7">
    <location>
        <begin position="301"/>
        <end position="344"/>
    </location>
</feature>
<dbReference type="Pfam" id="PF00658">
    <property type="entry name" value="MLLE"/>
    <property type="match status" value="1"/>
</dbReference>
<feature type="region of interest" description="Disordered" evidence="7">
    <location>
        <begin position="1753"/>
        <end position="1774"/>
    </location>
</feature>
<feature type="region of interest" description="Disordered" evidence="7">
    <location>
        <begin position="1594"/>
        <end position="1654"/>
    </location>
</feature>
<dbReference type="PANTHER" id="PTHR46276">
    <property type="entry name" value="E3 UBIQUITIN-PROTEIN LIGASE UBR5"/>
    <property type="match status" value="1"/>
</dbReference>
<dbReference type="Pfam" id="PF11547">
    <property type="entry name" value="E3_UbLigase_EDD"/>
    <property type="match status" value="1"/>
</dbReference>
<feature type="region of interest" description="Disordered" evidence="7">
    <location>
        <begin position="3144"/>
        <end position="3195"/>
    </location>
</feature>
<feature type="region of interest" description="Disordered" evidence="7">
    <location>
        <begin position="202"/>
        <end position="225"/>
    </location>
</feature>
<feature type="compositionally biased region" description="Polar residues" evidence="7">
    <location>
        <begin position="590"/>
        <end position="607"/>
    </location>
</feature>
<feature type="active site" description="Glycyl thioester intermediate" evidence="5">
    <location>
        <position position="3974"/>
    </location>
</feature>
<dbReference type="SUPFAM" id="SSF63570">
    <property type="entry name" value="PABC (PABP) domain"/>
    <property type="match status" value="1"/>
</dbReference>
<evidence type="ECO:0000256" key="6">
    <source>
        <dbReference type="PROSITE-ProRule" id="PRU00508"/>
    </source>
</evidence>
<dbReference type="InterPro" id="IPR035983">
    <property type="entry name" value="Hect_E3_ubiquitin_ligase"/>
</dbReference>
<feature type="domain" description="HECT" evidence="8">
    <location>
        <begin position="3706"/>
        <end position="4005"/>
    </location>
</feature>
<evidence type="ECO:0000256" key="4">
    <source>
        <dbReference type="ARBA" id="ARBA00022833"/>
    </source>
</evidence>
<proteinExistence type="predicted"/>
<comment type="caution">
    <text evidence="11">The sequence shown here is derived from an EMBL/GenBank/DDBJ whole genome shotgun (WGS) entry which is preliminary data.</text>
</comment>
<feature type="region of interest" description="Disordered" evidence="7">
    <location>
        <begin position="2408"/>
        <end position="2459"/>
    </location>
</feature>
<evidence type="ECO:0000313" key="11">
    <source>
        <dbReference type="EMBL" id="KAF8569184.1"/>
    </source>
</evidence>
<feature type="domain" description="UBR-type" evidence="9">
    <location>
        <begin position="1481"/>
        <end position="1549"/>
    </location>
</feature>
<accession>A0A8T0DQ84</accession>
<evidence type="ECO:0000313" key="12">
    <source>
        <dbReference type="Proteomes" id="UP000699462"/>
    </source>
</evidence>
<dbReference type="PANTHER" id="PTHR46276:SF1">
    <property type="entry name" value="E3 UBIQUITIN-PROTEIN LIGASE UBR5"/>
    <property type="match status" value="1"/>
</dbReference>
<feature type="compositionally biased region" description="Basic and acidic residues" evidence="7">
    <location>
        <begin position="1760"/>
        <end position="1769"/>
    </location>
</feature>
<feature type="region of interest" description="Disordered" evidence="7">
    <location>
        <begin position="3435"/>
        <end position="3469"/>
    </location>
</feature>
<dbReference type="Proteomes" id="UP000699462">
    <property type="component" value="Unassembled WGS sequence"/>
</dbReference>
<feature type="region of interest" description="Disordered" evidence="7">
    <location>
        <begin position="2259"/>
        <end position="2391"/>
    </location>
</feature>
<feature type="region of interest" description="Disordered" evidence="7">
    <location>
        <begin position="1274"/>
        <end position="1306"/>
    </location>
</feature>
<feature type="compositionally biased region" description="Acidic residues" evidence="7">
    <location>
        <begin position="2305"/>
        <end position="2368"/>
    </location>
</feature>
<evidence type="ECO:0000256" key="7">
    <source>
        <dbReference type="SAM" id="MobiDB-lite"/>
    </source>
</evidence>
<feature type="region of interest" description="Disordered" evidence="7">
    <location>
        <begin position="724"/>
        <end position="824"/>
    </location>
</feature>
<feature type="compositionally biased region" description="Low complexity" evidence="7">
    <location>
        <begin position="3152"/>
        <end position="3166"/>
    </location>
</feature>
<dbReference type="InterPro" id="IPR002004">
    <property type="entry name" value="PABP_HYD_C"/>
</dbReference>
<keyword evidence="12" id="KW-1185">Reference proteome</keyword>
<dbReference type="Gene3D" id="3.90.1750.10">
    <property type="entry name" value="Hect, E3 ligase catalytic domains"/>
    <property type="match status" value="1"/>
</dbReference>
<feature type="compositionally biased region" description="Polar residues" evidence="7">
    <location>
        <begin position="2071"/>
        <end position="2083"/>
    </location>
</feature>
<dbReference type="InterPro" id="IPR003126">
    <property type="entry name" value="Znf_UBR"/>
</dbReference>
<dbReference type="GO" id="GO:0090263">
    <property type="term" value="P:positive regulation of canonical Wnt signaling pathway"/>
    <property type="evidence" value="ECO:0007669"/>
    <property type="project" value="TreeGrafter"/>
</dbReference>
<evidence type="ECO:0000259" key="10">
    <source>
        <dbReference type="PROSITE" id="PS51309"/>
    </source>
</evidence>
<dbReference type="CDD" id="cd14423">
    <property type="entry name" value="CUE_UBR5"/>
    <property type="match status" value="1"/>
</dbReference>
<evidence type="ECO:0000256" key="1">
    <source>
        <dbReference type="ARBA" id="ARBA00022723"/>
    </source>
</evidence>
<evidence type="ECO:0008006" key="13">
    <source>
        <dbReference type="Google" id="ProtNLM"/>
    </source>
</evidence>
<evidence type="ECO:0000256" key="3">
    <source>
        <dbReference type="ARBA" id="ARBA00022786"/>
    </source>
</evidence>
<dbReference type="Gene3D" id="1.10.1900.10">
    <property type="entry name" value="c-terminal domain of poly(a) binding protein"/>
    <property type="match status" value="1"/>
</dbReference>
<dbReference type="PROSITE" id="PS51309">
    <property type="entry name" value="PABC"/>
    <property type="match status" value="1"/>
</dbReference>
<dbReference type="SUPFAM" id="SSF56204">
    <property type="entry name" value="Hect, E3 ligase catalytic domain"/>
    <property type="match status" value="1"/>
</dbReference>
<dbReference type="GO" id="GO:0043130">
    <property type="term" value="F:ubiquitin binding"/>
    <property type="evidence" value="ECO:0007669"/>
    <property type="project" value="InterPro"/>
</dbReference>
<feature type="compositionally biased region" description="Polar residues" evidence="7">
    <location>
        <begin position="3450"/>
        <end position="3469"/>
    </location>
</feature>
<feature type="region of interest" description="Disordered" evidence="7">
    <location>
        <begin position="1995"/>
        <end position="2029"/>
    </location>
</feature>
<feature type="zinc finger region" description="UBR-type" evidence="6">
    <location>
        <begin position="1481"/>
        <end position="1549"/>
    </location>
</feature>
<feature type="compositionally biased region" description="Polar residues" evidence="7">
    <location>
        <begin position="2019"/>
        <end position="2029"/>
    </location>
</feature>
<dbReference type="EMBL" id="JTDF01002106">
    <property type="protein sequence ID" value="KAF8569184.1"/>
    <property type="molecule type" value="Genomic_DNA"/>
</dbReference>
<feature type="region of interest" description="Disordered" evidence="7">
    <location>
        <begin position="2058"/>
        <end position="2121"/>
    </location>
</feature>
<evidence type="ECO:0000256" key="5">
    <source>
        <dbReference type="PROSITE-ProRule" id="PRU00104"/>
    </source>
</evidence>
<dbReference type="GO" id="GO:0000209">
    <property type="term" value="P:protein polyubiquitination"/>
    <property type="evidence" value="ECO:0007669"/>
    <property type="project" value="TreeGrafter"/>
</dbReference>
<dbReference type="CDD" id="cd19675">
    <property type="entry name" value="UBR-box_UBR5"/>
    <property type="match status" value="1"/>
</dbReference>
<gene>
    <name evidence="11" type="ORF">P879_02790</name>
</gene>
<dbReference type="SMART" id="SM00396">
    <property type="entry name" value="ZnF_UBR1"/>
    <property type="match status" value="1"/>
</dbReference>